<evidence type="ECO:0000256" key="1">
    <source>
        <dbReference type="SAM" id="MobiDB-lite"/>
    </source>
</evidence>
<reference evidence="3" key="1">
    <citation type="submission" date="2022-11" db="UniProtKB">
        <authorList>
            <consortium name="WormBaseParasite"/>
        </authorList>
    </citation>
    <scope>IDENTIFICATION</scope>
</reference>
<feature type="region of interest" description="Disordered" evidence="1">
    <location>
        <begin position="139"/>
        <end position="197"/>
    </location>
</feature>
<evidence type="ECO:0000313" key="2">
    <source>
        <dbReference type="Proteomes" id="UP000887540"/>
    </source>
</evidence>
<protein>
    <submittedName>
        <fullName evidence="3">Uncharacterized protein</fullName>
    </submittedName>
</protein>
<feature type="compositionally biased region" description="Polar residues" evidence="1">
    <location>
        <begin position="146"/>
        <end position="155"/>
    </location>
</feature>
<feature type="region of interest" description="Disordered" evidence="1">
    <location>
        <begin position="1"/>
        <end position="42"/>
    </location>
</feature>
<accession>A0A914DNS8</accession>
<evidence type="ECO:0000313" key="3">
    <source>
        <dbReference type="WBParaSite" id="ACRNAN_scaffold32182.g14398.t1"/>
    </source>
</evidence>
<sequence>SASSEEPKIASPIESEHEKSSETSGADIELDSSFEHQTVSQPRWFDVQEKTIQKVEEKQLPHGFVEGNEELEDSYMPPHEPDEEQIIQQSFSQPRWFDLPETPIPEANNKQTPFAKSAEATQEVELTQEELEHIERIKRLAEESELPSSSVSNLQPFEDSYMPPHEPDVEQTEQPFSQPRWFDVPEIASPDESKDEK</sequence>
<proteinExistence type="predicted"/>
<keyword evidence="2" id="KW-1185">Reference proteome</keyword>
<dbReference type="AlphaFoldDB" id="A0A914DNS8"/>
<dbReference type="Proteomes" id="UP000887540">
    <property type="component" value="Unplaced"/>
</dbReference>
<organism evidence="2 3">
    <name type="scientific">Acrobeloides nanus</name>
    <dbReference type="NCBI Taxonomy" id="290746"/>
    <lineage>
        <taxon>Eukaryota</taxon>
        <taxon>Metazoa</taxon>
        <taxon>Ecdysozoa</taxon>
        <taxon>Nematoda</taxon>
        <taxon>Chromadorea</taxon>
        <taxon>Rhabditida</taxon>
        <taxon>Tylenchina</taxon>
        <taxon>Cephalobomorpha</taxon>
        <taxon>Cephaloboidea</taxon>
        <taxon>Cephalobidae</taxon>
        <taxon>Acrobeloides</taxon>
    </lineage>
</organism>
<dbReference type="WBParaSite" id="ACRNAN_scaffold32182.g14398.t1">
    <property type="protein sequence ID" value="ACRNAN_scaffold32182.g14398.t1"/>
    <property type="gene ID" value="ACRNAN_scaffold32182.g14398"/>
</dbReference>
<feature type="compositionally biased region" description="Basic and acidic residues" evidence="1">
    <location>
        <begin position="1"/>
        <end position="21"/>
    </location>
</feature>
<name>A0A914DNS8_9BILA</name>